<proteinExistence type="predicted"/>
<evidence type="ECO:0000313" key="3">
    <source>
        <dbReference type="EMBL" id="UBO76437.1"/>
    </source>
</evidence>
<dbReference type="EMBL" id="MN623374">
    <property type="protein sequence ID" value="QHG11255.1"/>
    <property type="molecule type" value="Genomic_DNA"/>
</dbReference>
<gene>
    <name evidence="1" type="primary">lef-4</name>
    <name evidence="1" type="ORF">SI_OrNV_gp016</name>
</gene>
<reference evidence="3" key="3">
    <citation type="submission" date="2021-08" db="EMBL/GenBank/DDBJ databases">
        <title>Whole genome sequence of Oryctes rhinoceros Nudivirus detected in Riau Province, Indonesia.</title>
        <authorList>
            <person name="Kurnia Y.W."/>
            <person name="Tanjung Z.A."/>
            <person name="Utomo C."/>
            <person name="Naim M."/>
            <person name="Situmorang E.C."/>
            <person name="Liwang T."/>
        </authorList>
    </citation>
    <scope>NUCLEOTIDE SEQUENCE</scope>
    <source>
        <strain evidence="3">LiboV</strain>
    </source>
</reference>
<accession>A0A6B9QQP8</accession>
<reference evidence="1" key="1">
    <citation type="journal article" date="2020" name="J. ISSAAS">
        <title>Complete genome sequence of Oryctes rhinoceros Nudivirus isolated from Coconut Rhinoceros Beetle in the Solomon Islands.</title>
        <authorList>
            <person name="Etebari K."/>
            <person name="Filipovic I."/>
            <person name="Rasic G."/>
            <person name="Devine G.J."/>
            <person name="Tsatsia H."/>
            <person name="Furlong M.J."/>
        </authorList>
    </citation>
    <scope>NUCLEOTIDE SEQUENCE</scope>
    <source>
        <strain evidence="1">Solomon Islands</strain>
    </source>
</reference>
<sequence length="448" mass="50543">MGIKNGAPKIITIVRRGLYNKRAKNYKIVIDGELMRYKGMVENNLNKHDAEEAIAGLSFNYMKNLVDQVSTFIGYRPKEVIVFMDGARVCNKESDRADFQFDAGLIRLTFKGLCYSYGYTVNELAHGESELQMYLQRDKTVELNVFITNDSDMISICYGHKPTLEHRTPNNAVDSIFEPQSSNSTTGTTCPIIDLNCVYNPEKVKVLDSCVWINSGKIITAVGFDFIEDRIKFNTFVFRTFVSFCGTDFTSNLLTDSMVVGILLSEEEDIEVLNTLTDINDIACGLLMLGLRAGGTIKRFDDNAKSQMFLSTDVDQATRMYLRYINSGVMENVPIPRPNMSLGTRHYLYAARNQESSFVKKNLVHWAKSTPLLYGIENMRLHLGTFDPATCDDKKPTKRKLLDEDEALESKIMSKIKVQISTSSESAILAPFTPQPSSHFKKTVLDEL</sequence>
<dbReference type="EMBL" id="MZ727584">
    <property type="protein sequence ID" value="UBO76437.1"/>
    <property type="molecule type" value="Genomic_DNA"/>
</dbReference>
<protein>
    <submittedName>
        <fullName evidence="1">Polh/gran</fullName>
    </submittedName>
</protein>
<reference evidence="2" key="2">
    <citation type="submission" date="2020-03" db="EMBL/GenBank/DDBJ databases">
        <title>Whole genome sequence of Oryctes rhinoceros Nudivirus isolated in Riau Province, Indonesia.</title>
        <authorList>
            <person name="Kurnia Y.W."/>
            <person name="Tanjung Z.A."/>
            <person name="Utomo C."/>
            <person name="Naim M."/>
            <person name="Situmorang E.C."/>
            <person name="Liwang T."/>
        </authorList>
    </citation>
    <scope>NUCLEOTIDE SEQUENCE</scope>
    <source>
        <strain evidence="2">LiboV</strain>
    </source>
</reference>
<evidence type="ECO:0000313" key="2">
    <source>
        <dbReference type="EMBL" id="QKE59490.1"/>
    </source>
</evidence>
<evidence type="ECO:0000313" key="1">
    <source>
        <dbReference type="EMBL" id="QHG11255.1"/>
    </source>
</evidence>
<name>A0A6B9QQP8_9VIRU</name>
<organism evidence="1">
    <name type="scientific">Oryctes rhinoceros nudivirus</name>
    <dbReference type="NCBI Taxonomy" id="92521"/>
    <lineage>
        <taxon>Viruses</taxon>
        <taxon>Viruses incertae sedis</taxon>
        <taxon>Naldaviricetes</taxon>
        <taxon>Lefavirales</taxon>
        <taxon>Nudiviridae</taxon>
        <taxon>Alphanudivirus</taxon>
        <taxon>Alphanudivirus oryrhinocerotis</taxon>
    </lineage>
</organism>
<dbReference type="EMBL" id="MT150137">
    <property type="protein sequence ID" value="QKE59490.1"/>
    <property type="molecule type" value="Genomic_DNA"/>
</dbReference>